<feature type="binding site" evidence="5">
    <location>
        <position position="218"/>
    </location>
    <ligand>
        <name>Zn(2+)</name>
        <dbReference type="ChEBI" id="CHEBI:29105"/>
        <note>catalytic</note>
    </ligand>
</feature>
<dbReference type="PROSITE" id="PS51864">
    <property type="entry name" value="ASTACIN"/>
    <property type="match status" value="1"/>
</dbReference>
<keyword evidence="6" id="KW-0732">Signal</keyword>
<comment type="function">
    <text evidence="1">Metalloprotease.</text>
</comment>
<comment type="cofactor">
    <cofactor evidence="5 6">
        <name>Zn(2+)</name>
        <dbReference type="ChEBI" id="CHEBI:29105"/>
    </cofactor>
    <text evidence="5 6">Binds 1 zinc ion per subunit.</text>
</comment>
<dbReference type="InterPro" id="IPR001506">
    <property type="entry name" value="Peptidase_M12A"/>
</dbReference>
<sequence>MRWILELFSVACLTLLAELTNAARGGKKHMSIDKQIMDAAPDAGMFDVFHMMPGGDFKVMTELDILLTLDQYKRLRGKRQKVSSGPGRGRANGNRNGRRNGNQNWRRSRLVNRRRGSAGRQKRKADQDESLLWTDCKVYYEVDESFTTEDMQTLETAISEWTSVTCLEFIKSSTATSRVQFKNGAGCYSMIGMQPEPQVVALAPTCRTKGIIAHEIGHAIGWYHEHMRPDRDSFVSINFDAIPPRYHINFDKYTNDEINDHDVQYDYTSLMHYGNDALPGSIVALDPSFQDKMGQREGLSFKDIKLANIMYDCANIMGCTQRTCDFDGFQLYKSYKGSSSCQCWCDSGDVSDPLILCSELDSAPPKPSIRPTETPVVDLCRDVRSNCPELKAKGDCMSKLSLMMDICKQTCGFCGTGEGGGPEPCMDHDKGCPMMAAAGLCTTLEPVMEKQCPASCNLCPSPPDPCQIQKQVMALAAHYPNGTPRLTSFSLLTVIVSVVAVLHHSDYH</sequence>
<evidence type="ECO:0000256" key="6">
    <source>
        <dbReference type="RuleBase" id="RU361183"/>
    </source>
</evidence>
<dbReference type="Proteomes" id="UP000762676">
    <property type="component" value="Unassembled WGS sequence"/>
</dbReference>
<evidence type="ECO:0000256" key="2">
    <source>
        <dbReference type="ARBA" id="ARBA00022670"/>
    </source>
</evidence>
<feature type="domain" description="Peptidase M12A" evidence="9">
    <location>
        <begin position="124"/>
        <end position="314"/>
    </location>
</feature>
<feature type="compositionally biased region" description="Basic residues" evidence="7">
    <location>
        <begin position="106"/>
        <end position="123"/>
    </location>
</feature>
<keyword evidence="4" id="KW-1015">Disulfide bond</keyword>
<dbReference type="PROSITE" id="PS51670">
    <property type="entry name" value="SHKT"/>
    <property type="match status" value="2"/>
</dbReference>
<organism evidence="10 11">
    <name type="scientific">Elysia marginata</name>
    <dbReference type="NCBI Taxonomy" id="1093978"/>
    <lineage>
        <taxon>Eukaryota</taxon>
        <taxon>Metazoa</taxon>
        <taxon>Spiralia</taxon>
        <taxon>Lophotrochozoa</taxon>
        <taxon>Mollusca</taxon>
        <taxon>Gastropoda</taxon>
        <taxon>Heterobranchia</taxon>
        <taxon>Euthyneura</taxon>
        <taxon>Panpulmonata</taxon>
        <taxon>Sacoglossa</taxon>
        <taxon>Placobranchoidea</taxon>
        <taxon>Plakobranchidae</taxon>
        <taxon>Elysia</taxon>
    </lineage>
</organism>
<reference evidence="10 11" key="1">
    <citation type="journal article" date="2021" name="Elife">
        <title>Chloroplast acquisition without the gene transfer in kleptoplastic sea slugs, Plakobranchus ocellatus.</title>
        <authorList>
            <person name="Maeda T."/>
            <person name="Takahashi S."/>
            <person name="Yoshida T."/>
            <person name="Shimamura S."/>
            <person name="Takaki Y."/>
            <person name="Nagai Y."/>
            <person name="Toyoda A."/>
            <person name="Suzuki Y."/>
            <person name="Arimoto A."/>
            <person name="Ishii H."/>
            <person name="Satoh N."/>
            <person name="Nishiyama T."/>
            <person name="Hasebe M."/>
            <person name="Maruyama T."/>
            <person name="Minagawa J."/>
            <person name="Obokata J."/>
            <person name="Shigenobu S."/>
        </authorList>
    </citation>
    <scope>NUCLEOTIDE SEQUENCE [LARGE SCALE GENOMIC DNA]</scope>
</reference>
<dbReference type="InterPro" id="IPR006026">
    <property type="entry name" value="Peptidase_Metallo"/>
</dbReference>
<evidence type="ECO:0000256" key="3">
    <source>
        <dbReference type="ARBA" id="ARBA00022801"/>
    </source>
</evidence>
<keyword evidence="5 6" id="KW-0479">Metal-binding</keyword>
<evidence type="ECO:0000256" key="7">
    <source>
        <dbReference type="SAM" id="MobiDB-lite"/>
    </source>
</evidence>
<feature type="disulfide bond" evidence="4">
    <location>
        <begin position="425"/>
        <end position="459"/>
    </location>
</feature>
<dbReference type="AlphaFoldDB" id="A0AAV4JXZ7"/>
<comment type="caution">
    <text evidence="4">Lacks conserved residue(s) required for the propagation of feature annotation.</text>
</comment>
<feature type="active site" evidence="5">
    <location>
        <position position="215"/>
    </location>
</feature>
<dbReference type="SUPFAM" id="SSF55486">
    <property type="entry name" value="Metalloproteases ('zincins'), catalytic domain"/>
    <property type="match status" value="1"/>
</dbReference>
<dbReference type="GO" id="GO:0008270">
    <property type="term" value="F:zinc ion binding"/>
    <property type="evidence" value="ECO:0007669"/>
    <property type="project" value="UniProtKB-UniRule"/>
</dbReference>
<evidence type="ECO:0000256" key="5">
    <source>
        <dbReference type="PROSITE-ProRule" id="PRU01211"/>
    </source>
</evidence>
<dbReference type="SMART" id="SM00254">
    <property type="entry name" value="ShKT"/>
    <property type="match status" value="2"/>
</dbReference>
<evidence type="ECO:0000259" key="8">
    <source>
        <dbReference type="PROSITE" id="PS51670"/>
    </source>
</evidence>
<dbReference type="Pfam" id="PF01549">
    <property type="entry name" value="ShK"/>
    <property type="match status" value="2"/>
</dbReference>
<keyword evidence="3 5" id="KW-0378">Hydrolase</keyword>
<gene>
    <name evidence="10" type="ORF">ElyMa_007052200</name>
</gene>
<dbReference type="PANTHER" id="PTHR10127">
    <property type="entry name" value="DISCOIDIN, CUB, EGF, LAMININ , AND ZINC METALLOPROTEASE DOMAIN CONTAINING"/>
    <property type="match status" value="1"/>
</dbReference>
<protein>
    <recommendedName>
        <fullName evidence="6">Metalloendopeptidase</fullName>
        <ecNumber evidence="6">3.4.24.-</ecNumber>
    </recommendedName>
</protein>
<name>A0AAV4JXZ7_9GAST</name>
<dbReference type="InterPro" id="IPR034035">
    <property type="entry name" value="Astacin-like_dom"/>
</dbReference>
<proteinExistence type="predicted"/>
<evidence type="ECO:0000256" key="4">
    <source>
        <dbReference type="PROSITE-ProRule" id="PRU01005"/>
    </source>
</evidence>
<keyword evidence="2 5" id="KW-0645">Protease</keyword>
<feature type="signal peptide" evidence="6">
    <location>
        <begin position="1"/>
        <end position="22"/>
    </location>
</feature>
<dbReference type="Gene3D" id="1.10.10.1940">
    <property type="match status" value="2"/>
</dbReference>
<evidence type="ECO:0000256" key="1">
    <source>
        <dbReference type="ARBA" id="ARBA00002657"/>
    </source>
</evidence>
<evidence type="ECO:0000259" key="9">
    <source>
        <dbReference type="PROSITE" id="PS51864"/>
    </source>
</evidence>
<dbReference type="InterPro" id="IPR024079">
    <property type="entry name" value="MetalloPept_cat_dom_sf"/>
</dbReference>
<feature type="region of interest" description="Disordered" evidence="7">
    <location>
        <begin position="77"/>
        <end position="124"/>
    </location>
</feature>
<dbReference type="GO" id="GO:0004222">
    <property type="term" value="F:metalloendopeptidase activity"/>
    <property type="evidence" value="ECO:0007669"/>
    <property type="project" value="UniProtKB-UniRule"/>
</dbReference>
<evidence type="ECO:0000313" key="11">
    <source>
        <dbReference type="Proteomes" id="UP000762676"/>
    </source>
</evidence>
<accession>A0AAV4JXZ7</accession>
<feature type="binding site" evidence="5">
    <location>
        <position position="214"/>
    </location>
    <ligand>
        <name>Zn(2+)</name>
        <dbReference type="ChEBI" id="CHEBI:29105"/>
        <note>catalytic</note>
    </ligand>
</feature>
<evidence type="ECO:0000313" key="10">
    <source>
        <dbReference type="EMBL" id="GFS26377.1"/>
    </source>
</evidence>
<keyword evidence="5 6" id="KW-0862">Zinc</keyword>
<keyword evidence="5 6" id="KW-0482">Metalloprotease</keyword>
<feature type="binding site" evidence="5">
    <location>
        <position position="224"/>
    </location>
    <ligand>
        <name>Zn(2+)</name>
        <dbReference type="ChEBI" id="CHEBI:29105"/>
        <note>catalytic</note>
    </ligand>
</feature>
<dbReference type="EC" id="3.4.24.-" evidence="6"/>
<feature type="chain" id="PRO_5043089130" description="Metalloendopeptidase" evidence="6">
    <location>
        <begin position="23"/>
        <end position="508"/>
    </location>
</feature>
<dbReference type="Pfam" id="PF01400">
    <property type="entry name" value="Astacin"/>
    <property type="match status" value="1"/>
</dbReference>
<keyword evidence="11" id="KW-1185">Reference proteome</keyword>
<dbReference type="Gene3D" id="3.40.390.10">
    <property type="entry name" value="Collagenase (Catalytic Domain)"/>
    <property type="match status" value="1"/>
</dbReference>
<dbReference type="PANTHER" id="PTHR10127:SF850">
    <property type="entry name" value="METALLOENDOPEPTIDASE"/>
    <property type="match status" value="1"/>
</dbReference>
<dbReference type="InterPro" id="IPR003582">
    <property type="entry name" value="ShKT_dom"/>
</dbReference>
<dbReference type="GO" id="GO:0006508">
    <property type="term" value="P:proteolysis"/>
    <property type="evidence" value="ECO:0007669"/>
    <property type="project" value="UniProtKB-KW"/>
</dbReference>
<feature type="domain" description="ShKT" evidence="8">
    <location>
        <begin position="425"/>
        <end position="459"/>
    </location>
</feature>
<dbReference type="PRINTS" id="PR00480">
    <property type="entry name" value="ASTACIN"/>
</dbReference>
<dbReference type="SMART" id="SM00235">
    <property type="entry name" value="ZnMc"/>
    <property type="match status" value="1"/>
</dbReference>
<comment type="caution">
    <text evidence="10">The sequence shown here is derived from an EMBL/GenBank/DDBJ whole genome shotgun (WGS) entry which is preliminary data.</text>
</comment>
<dbReference type="CDD" id="cd04280">
    <property type="entry name" value="ZnMc_astacin_like"/>
    <property type="match status" value="1"/>
</dbReference>
<feature type="domain" description="ShKT" evidence="8">
    <location>
        <begin position="380"/>
        <end position="414"/>
    </location>
</feature>
<feature type="disulfide bond" evidence="4">
    <location>
        <begin position="380"/>
        <end position="414"/>
    </location>
</feature>
<dbReference type="EMBL" id="BMAT01014110">
    <property type="protein sequence ID" value="GFS26377.1"/>
    <property type="molecule type" value="Genomic_DNA"/>
</dbReference>
<feature type="compositionally biased region" description="Low complexity" evidence="7">
    <location>
        <begin position="89"/>
        <end position="105"/>
    </location>
</feature>